<dbReference type="GO" id="GO:0031901">
    <property type="term" value="C:early endosome membrane"/>
    <property type="evidence" value="ECO:0007669"/>
    <property type="project" value="EnsemblFungi"/>
</dbReference>
<dbReference type="GeneID" id="34525379"/>
<dbReference type="RefSeq" id="XP_022463945.1">
    <property type="nucleotide sequence ID" value="XM_022607338.1"/>
</dbReference>
<dbReference type="STRING" id="1071383.J7S567"/>
<dbReference type="SUPFAM" id="SSF50978">
    <property type="entry name" value="WD40 repeat-like"/>
    <property type="match status" value="1"/>
</dbReference>
<evidence type="ECO:0000313" key="3">
    <source>
        <dbReference type="EMBL" id="CCK69699.1"/>
    </source>
</evidence>
<dbReference type="Pfam" id="PF23410">
    <property type="entry name" value="Beta-prop_VPS8"/>
    <property type="match status" value="1"/>
</dbReference>
<reference evidence="3 4" key="1">
    <citation type="journal article" date="2011" name="Proc. Natl. Acad. Sci. U.S.A.">
        <title>Evolutionary erosion of yeast sex chromosomes by mating-type switching accidents.</title>
        <authorList>
            <person name="Gordon J.L."/>
            <person name="Armisen D."/>
            <person name="Proux-Wera E."/>
            <person name="Oheigeartaigh S.S."/>
            <person name="Byrne K.P."/>
            <person name="Wolfe K.H."/>
        </authorList>
    </citation>
    <scope>NUCLEOTIDE SEQUENCE [LARGE SCALE GENOMIC DNA]</scope>
    <source>
        <strain evidence="4">ATCC MYA-139 / BCRC 22969 / CBS 8797 / CCRC 22969 / KCTC 17520 / NBRC 10181 / NCYC 3082</strain>
    </source>
</reference>
<dbReference type="GO" id="GO:0033263">
    <property type="term" value="C:CORVET complex"/>
    <property type="evidence" value="ECO:0007669"/>
    <property type="project" value="EnsemblFungi"/>
</dbReference>
<dbReference type="Gene3D" id="2.130.10.10">
    <property type="entry name" value="YVTN repeat-like/Quinoprotein amine dehydrogenase"/>
    <property type="match status" value="1"/>
</dbReference>
<dbReference type="OrthoDB" id="289913at2759"/>
<dbReference type="AlphaFoldDB" id="J7S567"/>
<dbReference type="Proteomes" id="UP000006310">
    <property type="component" value="Chromosome 3"/>
</dbReference>
<dbReference type="GO" id="GO:0030897">
    <property type="term" value="C:HOPS complex"/>
    <property type="evidence" value="ECO:0007669"/>
    <property type="project" value="TreeGrafter"/>
</dbReference>
<dbReference type="GO" id="GO:0099022">
    <property type="term" value="P:vesicle tethering"/>
    <property type="evidence" value="ECO:0007669"/>
    <property type="project" value="EnsemblFungi"/>
</dbReference>
<gene>
    <name evidence="3" type="primary">KNAG0C06020</name>
    <name evidence="3" type="ordered locus">KNAG_0C06020</name>
</gene>
<reference evidence="4" key="2">
    <citation type="submission" date="2012-08" db="EMBL/GenBank/DDBJ databases">
        <title>Genome sequence of Kazachstania naganishii.</title>
        <authorList>
            <person name="Gordon J.L."/>
            <person name="Armisen D."/>
            <person name="Proux-Wera E."/>
            <person name="OhEigeartaigh S.S."/>
            <person name="Byrne K.P."/>
            <person name="Wolfe K.H."/>
        </authorList>
    </citation>
    <scope>NUCLEOTIDE SEQUENCE [LARGE SCALE GENOMIC DNA]</scope>
    <source>
        <strain evidence="4">ATCC MYA-139 / BCRC 22969 / CBS 8797 / CCRC 22969 / KCTC 17520 / NBRC 10181 / NCYC 3082</strain>
    </source>
</reference>
<protein>
    <recommendedName>
        <fullName evidence="2">Vacuolar protein sorting-associated protein 8 central domain-containing protein</fullName>
    </recommendedName>
</protein>
<dbReference type="Pfam" id="PF23413">
    <property type="entry name" value="zf_RING_Vps8_fungal"/>
    <property type="match status" value="1"/>
</dbReference>
<dbReference type="OMA" id="NQLFFHQ"/>
<dbReference type="Pfam" id="PF12816">
    <property type="entry name" value="TPR_Vps8"/>
    <property type="match status" value="1"/>
</dbReference>
<evidence type="ECO:0000256" key="1">
    <source>
        <dbReference type="ARBA" id="ARBA00009422"/>
    </source>
</evidence>
<dbReference type="eggNOG" id="KOG2079">
    <property type="taxonomic scope" value="Eukaryota"/>
</dbReference>
<dbReference type="GO" id="GO:0034058">
    <property type="term" value="P:endosomal vesicle fusion"/>
    <property type="evidence" value="ECO:0007669"/>
    <property type="project" value="TreeGrafter"/>
</dbReference>
<evidence type="ECO:0000259" key="2">
    <source>
        <dbReference type="Pfam" id="PF12816"/>
    </source>
</evidence>
<dbReference type="KEGG" id="kng:KNAG_0C06020"/>
<dbReference type="GO" id="GO:0043495">
    <property type="term" value="F:protein-membrane adaptor activity"/>
    <property type="evidence" value="ECO:0007669"/>
    <property type="project" value="EnsemblFungi"/>
</dbReference>
<dbReference type="InterPro" id="IPR025941">
    <property type="entry name" value="Vps8_central_dom"/>
</dbReference>
<dbReference type="InterPro" id="IPR015943">
    <property type="entry name" value="WD40/YVTN_repeat-like_dom_sf"/>
</dbReference>
<dbReference type="GO" id="GO:0032889">
    <property type="term" value="P:regulation of vacuole fusion, non-autophagic"/>
    <property type="evidence" value="ECO:0007669"/>
    <property type="project" value="EnsemblFungi"/>
</dbReference>
<comment type="similarity">
    <text evidence="1">Belongs to the VPS8 family.</text>
</comment>
<dbReference type="GO" id="GO:0032511">
    <property type="term" value="P:late endosome to vacuole transport via multivesicular body sorting pathway"/>
    <property type="evidence" value="ECO:0007669"/>
    <property type="project" value="EnsemblFungi"/>
</dbReference>
<keyword evidence="4" id="KW-1185">Reference proteome</keyword>
<accession>J7S567</accession>
<dbReference type="PANTHER" id="PTHR12616">
    <property type="entry name" value="VACUOLAR PROTEIN SORTING VPS41"/>
    <property type="match status" value="1"/>
</dbReference>
<feature type="domain" description="Vacuolar protein sorting-associated protein 8 central" evidence="2">
    <location>
        <begin position="504"/>
        <end position="696"/>
    </location>
</feature>
<dbReference type="GO" id="GO:0005770">
    <property type="term" value="C:late endosome"/>
    <property type="evidence" value="ECO:0007669"/>
    <property type="project" value="EnsemblFungi"/>
</dbReference>
<dbReference type="GO" id="GO:0007009">
    <property type="term" value="P:plasma membrane organization"/>
    <property type="evidence" value="ECO:0007669"/>
    <property type="project" value="EnsemblFungi"/>
</dbReference>
<dbReference type="InterPro" id="IPR036322">
    <property type="entry name" value="WD40_repeat_dom_sf"/>
</dbReference>
<dbReference type="HOGENOM" id="CLU_000917_0_1_1"/>
<dbReference type="GO" id="GO:0051020">
    <property type="term" value="F:GTPase binding"/>
    <property type="evidence" value="ECO:0007669"/>
    <property type="project" value="EnsemblFungi"/>
</dbReference>
<sequence>MKLLWLDCECSMASFLQWRSFEEHESGGDRDRVADVAVRAERVLGPESLVNWVSLSHVYSLVGAYGGPCAVLPARSYFVLGTVKGQLLIFTYQEFLQSVLVPRVAADHAETPLRSKVTHLVMSQDGTHIAAGYESGDIFLWNLNAGARTAVQNTIDPLDAILHVTDHVGRSLCMVSFLEGRHTGLVVADVLGNVVFHNGHRTGLWNLTYSSKRLMHIPPDEVILSAEASPDGNTLALLSNSKFALLQVAPKLKVLYEEPLQSKLTVTASVPQSCLNWDGFNVTYSIGKRIVVYLNILGRNTTKLTSSFDELILGLYWMASGLVGVLTVSHQFLVVCPAEDFKIALNIDLLVHDLIVPPNKHFQWYDNKMYLLTNYCFKVGNFVSWSTPILRNVQRGQYIDALELLDQFAQQYFPLAPLLSLEEDLSQRRRQLREPFQNLTFAALKFLLNNNKVESVEDLLNLALTLQAKWFPEESRETIFQFLDLTWETILQQEKATREPMQAVFLKSVQSLVSQGAISYIPPNIFQAVINRFPDSLEMFIFTLDHRSWDHDFLVRKCQAREDFDSLIYIWNVSFHDYLTPLLEGLVWIREGRTRGSIVYGDVKNEQPMFLFKYLAFIYRGEQFPLEKPIGSAADVKSIELQISYVLFNGVGIEWPPGNGDRLKTRKMSDDEPPFPYFNLLLDFDCTKFLALLNEIMENSFFDDEEQEEQNLAAPENDSVHELRVNRQYIMDILLDVLKTSGDGHGSKKIYISIFLSHSTVKYPQYIRMGKRDLELILSVLCDAQFNAVDLESIKLDAEIAIENILTIYNPQDTDVFALKLREKKFNKPLFYLYSKNGKYAELLSMYFDESLADTGALKPFSETLKLIQKNILPHSPEALMIIEVLKSNFPNILLHKLLTPKEIVLASQEFDPNLHGCITNSKIPDEVKLAYLHELYASTDAPSATVANELSLKKLYIDLSCRFKTGPALTEWLKTLNFKNVDTNDIVEALSKSKGNEEALAVVFEKLHDYVEVVNCTNNYIKGWFKGYESVDLLARFLDFGMDSAVLAGAERSHCWVALLTCLIKQFELTDADPAKRDACKKMLRRAFLRIAVSESDSEKGFSDVLAGVLEHQEVILMKANDLKEVLLEVYVTYHLEEEVSNLFLKIVEESSVDIVEEYEKKLCQGWSIHSDECDVCGKKLWGVGLDKVYFQLWAASRRKETLPEGLLVDGRLLVFKCNHAFHVKCLKNLGQKDTFVCLTCNNIRSNDTI</sequence>
<dbReference type="EMBL" id="HE978316">
    <property type="protein sequence ID" value="CCK69699.1"/>
    <property type="molecule type" value="Genomic_DNA"/>
</dbReference>
<dbReference type="GO" id="GO:0006623">
    <property type="term" value="P:protein targeting to vacuole"/>
    <property type="evidence" value="ECO:0007669"/>
    <property type="project" value="EnsemblFungi"/>
</dbReference>
<evidence type="ECO:0000313" key="4">
    <source>
        <dbReference type="Proteomes" id="UP000006310"/>
    </source>
</evidence>
<proteinExistence type="inferred from homology"/>
<name>J7S567_HUIN7</name>
<dbReference type="InterPro" id="IPR045111">
    <property type="entry name" value="Vps41/Vps8"/>
</dbReference>
<dbReference type="PANTHER" id="PTHR12616:SF8">
    <property type="entry name" value="VACUOLAR PROTEIN SORTING-ASSOCIATED PROTEIN 8 HOMOLOG"/>
    <property type="match status" value="1"/>
</dbReference>
<organism evidence="3 4">
    <name type="scientific">Huiozyma naganishii (strain ATCC MYA-139 / BCRC 22969 / CBS 8797 / KCTC 17520 / NBRC 10181 / NCYC 3082 / Yp74L-3)</name>
    <name type="common">Yeast</name>
    <name type="synonym">Kazachstania naganishii</name>
    <dbReference type="NCBI Taxonomy" id="1071383"/>
    <lineage>
        <taxon>Eukaryota</taxon>
        <taxon>Fungi</taxon>
        <taxon>Dikarya</taxon>
        <taxon>Ascomycota</taxon>
        <taxon>Saccharomycotina</taxon>
        <taxon>Saccharomycetes</taxon>
        <taxon>Saccharomycetales</taxon>
        <taxon>Saccharomycetaceae</taxon>
        <taxon>Huiozyma</taxon>
    </lineage>
</organism>